<dbReference type="InterPro" id="IPR022742">
    <property type="entry name" value="Hydrolase_4"/>
</dbReference>
<evidence type="ECO:0000259" key="1">
    <source>
        <dbReference type="Pfam" id="PF12146"/>
    </source>
</evidence>
<sequence>MRMHIFKKMIPSPKGDLSIAIHQNEQNTRKLAILCPGFLDSKDYLHLVSLAESLCIDGYTVVRFDPTGTWESEGNIEDYTTTQYILDIQTVLEYMKKGGEYNEVLLGGHSRGGQVSILFAVKEKSISAVLAIMPSTGPMVGKKREEWEQEHIHISKRDLPNDMEGTREFAVPFAHVLDRDKYSAMEVIKDLHVPFICVAGGQDVIVPKEEIEELFSFAHEPKKYIFFPQIGHDYRRSKKEVEEVNKKIISVLHTIVKK</sequence>
<gene>
    <name evidence="2" type="ORF">COV59_03205</name>
</gene>
<comment type="caution">
    <text evidence="2">The sequence shown here is derived from an EMBL/GenBank/DDBJ whole genome shotgun (WGS) entry which is preliminary data.</text>
</comment>
<dbReference type="EMBL" id="PCWN01000007">
    <property type="protein sequence ID" value="PIR04167.1"/>
    <property type="molecule type" value="Genomic_DNA"/>
</dbReference>
<dbReference type="InterPro" id="IPR053145">
    <property type="entry name" value="AB_hydrolase_Est10"/>
</dbReference>
<proteinExistence type="predicted"/>
<protein>
    <recommendedName>
        <fullName evidence="1">Serine aminopeptidase S33 domain-containing protein</fullName>
    </recommendedName>
</protein>
<organism evidence="2 3">
    <name type="scientific">Candidatus Magasanikbacteria bacterium CG11_big_fil_rev_8_21_14_0_20_39_34</name>
    <dbReference type="NCBI Taxonomy" id="1974653"/>
    <lineage>
        <taxon>Bacteria</taxon>
        <taxon>Candidatus Magasanikiibacteriota</taxon>
    </lineage>
</organism>
<reference evidence="2 3" key="1">
    <citation type="submission" date="2017-09" db="EMBL/GenBank/DDBJ databases">
        <title>Depth-based differentiation of microbial function through sediment-hosted aquifers and enrichment of novel symbionts in the deep terrestrial subsurface.</title>
        <authorList>
            <person name="Probst A.J."/>
            <person name="Ladd B."/>
            <person name="Jarett J.K."/>
            <person name="Geller-Mcgrath D.E."/>
            <person name="Sieber C.M."/>
            <person name="Emerson J.B."/>
            <person name="Anantharaman K."/>
            <person name="Thomas B.C."/>
            <person name="Malmstrom R."/>
            <person name="Stieglmeier M."/>
            <person name="Klingl A."/>
            <person name="Woyke T."/>
            <person name="Ryan C.M."/>
            <person name="Banfield J.F."/>
        </authorList>
    </citation>
    <scope>NUCLEOTIDE SEQUENCE [LARGE SCALE GENOMIC DNA]</scope>
    <source>
        <strain evidence="2">CG11_big_fil_rev_8_21_14_0_20_39_34</strain>
    </source>
</reference>
<dbReference type="Gene3D" id="3.40.50.1820">
    <property type="entry name" value="alpha/beta hydrolase"/>
    <property type="match status" value="1"/>
</dbReference>
<dbReference type="AlphaFoldDB" id="A0A2H0N5J5"/>
<evidence type="ECO:0000313" key="2">
    <source>
        <dbReference type="EMBL" id="PIR04167.1"/>
    </source>
</evidence>
<dbReference type="Pfam" id="PF12146">
    <property type="entry name" value="Hydrolase_4"/>
    <property type="match status" value="1"/>
</dbReference>
<dbReference type="GO" id="GO:0052689">
    <property type="term" value="F:carboxylic ester hydrolase activity"/>
    <property type="evidence" value="ECO:0007669"/>
    <property type="project" value="TreeGrafter"/>
</dbReference>
<dbReference type="Proteomes" id="UP000229600">
    <property type="component" value="Unassembled WGS sequence"/>
</dbReference>
<dbReference type="SUPFAM" id="SSF53474">
    <property type="entry name" value="alpha/beta-Hydrolases"/>
    <property type="match status" value="1"/>
</dbReference>
<accession>A0A2H0N5J5</accession>
<name>A0A2H0N5J5_9BACT</name>
<dbReference type="PANTHER" id="PTHR43265">
    <property type="entry name" value="ESTERASE ESTD"/>
    <property type="match status" value="1"/>
</dbReference>
<evidence type="ECO:0000313" key="3">
    <source>
        <dbReference type="Proteomes" id="UP000229600"/>
    </source>
</evidence>
<dbReference type="InterPro" id="IPR029058">
    <property type="entry name" value="AB_hydrolase_fold"/>
</dbReference>
<dbReference type="PANTHER" id="PTHR43265:SF1">
    <property type="entry name" value="ESTERASE ESTD"/>
    <property type="match status" value="1"/>
</dbReference>
<feature type="domain" description="Serine aminopeptidase S33" evidence="1">
    <location>
        <begin position="27"/>
        <end position="141"/>
    </location>
</feature>